<sequence>MLGAVAFKPLSKRFRVQSFMFMKPPEEYVEPSENVVLLPQTPSYDLKLKQPQTTSEYSGGIDNKSTSINTGND</sequence>
<dbReference type="EMBL" id="CAJNOI010000475">
    <property type="protein sequence ID" value="CAF1288532.1"/>
    <property type="molecule type" value="Genomic_DNA"/>
</dbReference>
<reference evidence="3" key="1">
    <citation type="submission" date="2021-02" db="EMBL/GenBank/DDBJ databases">
        <authorList>
            <person name="Nowell W R."/>
        </authorList>
    </citation>
    <scope>NUCLEOTIDE SEQUENCE</scope>
</reference>
<dbReference type="OrthoDB" id="263957at2759"/>
<protein>
    <submittedName>
        <fullName evidence="3">Uncharacterized protein</fullName>
    </submittedName>
</protein>
<dbReference type="Proteomes" id="UP000663832">
    <property type="component" value="Unassembled WGS sequence"/>
</dbReference>
<dbReference type="EMBL" id="CAJNOM010000821">
    <property type="protein sequence ID" value="CAF1567829.1"/>
    <property type="molecule type" value="Genomic_DNA"/>
</dbReference>
<comment type="caution">
    <text evidence="3">The sequence shown here is derived from an EMBL/GenBank/DDBJ whole genome shotgun (WGS) entry which is preliminary data.</text>
</comment>
<dbReference type="Proteomes" id="UP000663877">
    <property type="component" value="Unassembled WGS sequence"/>
</dbReference>
<feature type="region of interest" description="Disordered" evidence="1">
    <location>
        <begin position="48"/>
        <end position="73"/>
    </location>
</feature>
<keyword evidence="4" id="KW-1185">Reference proteome</keyword>
<organism evidence="3 4">
    <name type="scientific">Adineta steineri</name>
    <dbReference type="NCBI Taxonomy" id="433720"/>
    <lineage>
        <taxon>Eukaryota</taxon>
        <taxon>Metazoa</taxon>
        <taxon>Spiralia</taxon>
        <taxon>Gnathifera</taxon>
        <taxon>Rotifera</taxon>
        <taxon>Eurotatoria</taxon>
        <taxon>Bdelloidea</taxon>
        <taxon>Adinetida</taxon>
        <taxon>Adinetidae</taxon>
        <taxon>Adineta</taxon>
    </lineage>
</organism>
<evidence type="ECO:0000313" key="3">
    <source>
        <dbReference type="EMBL" id="CAF1567829.1"/>
    </source>
</evidence>
<evidence type="ECO:0000313" key="4">
    <source>
        <dbReference type="Proteomes" id="UP000663832"/>
    </source>
</evidence>
<feature type="compositionally biased region" description="Polar residues" evidence="1">
    <location>
        <begin position="50"/>
        <end position="73"/>
    </location>
</feature>
<dbReference type="AlphaFoldDB" id="A0A815Y9P6"/>
<accession>A0A815Y9P6</accession>
<evidence type="ECO:0000313" key="2">
    <source>
        <dbReference type="EMBL" id="CAF1288532.1"/>
    </source>
</evidence>
<name>A0A815Y9P6_9BILA</name>
<evidence type="ECO:0000256" key="1">
    <source>
        <dbReference type="SAM" id="MobiDB-lite"/>
    </source>
</evidence>
<gene>
    <name evidence="2" type="ORF">BJG266_LOCUS31611</name>
    <name evidence="3" type="ORF">QVE165_LOCUS48506</name>
</gene>
<proteinExistence type="predicted"/>